<keyword evidence="2" id="KW-1185">Reference proteome</keyword>
<dbReference type="OrthoDB" id="10009520at2759"/>
<dbReference type="Proteomes" id="UP000030104">
    <property type="component" value="Unassembled WGS sequence"/>
</dbReference>
<evidence type="ECO:0000313" key="2">
    <source>
        <dbReference type="Proteomes" id="UP000030104"/>
    </source>
</evidence>
<accession>A0A0A2L5V2</accession>
<dbReference type="STRING" id="40296.A0A0A2L5V2"/>
<proteinExistence type="predicted"/>
<dbReference type="OMA" id="LAYRDYC"/>
<protein>
    <submittedName>
        <fullName evidence="1">Uncharacterized protein</fullName>
    </submittedName>
</protein>
<dbReference type="HOGENOM" id="CLU_004581_1_0_1"/>
<dbReference type="EMBL" id="JQGA01000595">
    <property type="protein sequence ID" value="KGO74563.1"/>
    <property type="molecule type" value="Genomic_DNA"/>
</dbReference>
<name>A0A0A2L5V2_PENIT</name>
<organism evidence="1 2">
    <name type="scientific">Penicillium italicum</name>
    <name type="common">Blue mold</name>
    <dbReference type="NCBI Taxonomy" id="40296"/>
    <lineage>
        <taxon>Eukaryota</taxon>
        <taxon>Fungi</taxon>
        <taxon>Dikarya</taxon>
        <taxon>Ascomycota</taxon>
        <taxon>Pezizomycotina</taxon>
        <taxon>Eurotiomycetes</taxon>
        <taxon>Eurotiomycetidae</taxon>
        <taxon>Eurotiales</taxon>
        <taxon>Aspergillaceae</taxon>
        <taxon>Penicillium</taxon>
    </lineage>
</organism>
<evidence type="ECO:0000313" key="1">
    <source>
        <dbReference type="EMBL" id="KGO74563.1"/>
    </source>
</evidence>
<dbReference type="AlphaFoldDB" id="A0A0A2L5V2"/>
<gene>
    <name evidence="1" type="ORF">PITC_002080</name>
</gene>
<reference evidence="1 2" key="1">
    <citation type="journal article" date="2015" name="Mol. Plant Microbe Interact.">
        <title>Genome, transcriptome, and functional analyses of Penicillium expansum provide new insights into secondary metabolism and pathogenicity.</title>
        <authorList>
            <person name="Ballester A.R."/>
            <person name="Marcet-Houben M."/>
            <person name="Levin E."/>
            <person name="Sela N."/>
            <person name="Selma-Lazaro C."/>
            <person name="Carmona L."/>
            <person name="Wisniewski M."/>
            <person name="Droby S."/>
            <person name="Gonzalez-Candelas L."/>
            <person name="Gabaldon T."/>
        </authorList>
    </citation>
    <scope>NUCLEOTIDE SEQUENCE [LARGE SCALE GENOMIC DNA]</scope>
    <source>
        <strain evidence="1 2">PHI-1</strain>
    </source>
</reference>
<sequence length="617" mass="68771">MDQHDLLLIVDSSSVAGCYLHSLTTSLPEMLGISAQHGCFSRIGVLVYRDYEYSKVLEWSGWLNQGQQEPSQEQQPDLIAFVKRLRPTKGRSYNKAVKTALAKACQVMRANAKTLIFLYAHTRPESRSEEKVALLVPGSYSRYGPAFVDWVSACNTLRDGPKEAQVFTILDEFVGEGDAAWYTYLSTRTDGVCVQVKGYLPREIPKVTVDLLLGWMGVENAPSSVNEGRENDVSAELLRYISVNEIDNIENEGDSFRSPYFSAFIISLNRNDNINKLKLTTDVMKECVPRKTAPVSDVAEEIASIINSVPVTEMYPCVFLDPSLSFPDSEHGTKDPRSRPISYLTRSELLQIGRFCSPSVLRRFCAILTRLTIVASAKEMPHHISSISADHVAKIPLELSSEKYNKQFWKVLLHTIEPGMKLPDRSAALLAALSLRMGIMPLMKVAEQEMLAFKDKWNDPSTPQTWNIGCLTLLIDADEAHQKHREMGLTSNQSRILNPTDRTLFDRLVACKLLEQKIWTPLIVEVPLTPEKTIASVGPLVRCRECQYPRSVTVMGTDGKCGPCLAEYVDEKQKETHIATGVSKDVTASSNATWVECISRSCQAQDLLPQPSSATSA</sequence>
<comment type="caution">
    <text evidence="1">The sequence shown here is derived from an EMBL/GenBank/DDBJ whole genome shotgun (WGS) entry which is preliminary data.</text>
</comment>
<dbReference type="PhylomeDB" id="A0A0A2L5V2"/>